<sequence>MRVSQGLFVTWREAPSDAETRGIAALSQAGFVRKLGSGLYAHLPMMQRVLLKLEALIREELSDVAQEVSFPMLQPEALWRESGRWEIYTRAEGIMFTVTDRAGRELALAPTHEEVAVAVAREVVRSYRDLPLSVYQIARKFRDELRPRFGLLRTREFTMKDAYSFHASPEDLARQFEVMGAAYARILTRLGLEWRAVDADGGNIGGDASREFMVLTGVGEDEVLYSADGLYAANAEQAVSRAAEVAPSPFTSFARRHTPGTTTVSSACAALNCEAGHMIKNVLYDATFLREGQAYLVPILVSVRGDHAVNPVKLWNAVSARAERFGGGTLISLSLAQPEAWTALALPLGYIAPDLPDHVIAAREVLHPAFLRLCDGAAAAARDFTTGANETEWHVTGANWGEQYALPDVVELRQAEAGDSCVHDSAQVLLSARGIEVGHVFQLGTRYAEAMDAGFTAADGSFQAFHMGCYGIGVTRLAQAVAEQLADVQGLVWPTAIAPYQVLLTVVDMGDARQVGAAEALYAELRAAGVDALLDDRTERPGVKFADADLTGIPYRVTLGRALSSGEAEVKERRTGEVSRVAVGELMGFLRKAVAER</sequence>
<dbReference type="GO" id="GO:0005524">
    <property type="term" value="F:ATP binding"/>
    <property type="evidence" value="ECO:0007669"/>
    <property type="project" value="UniProtKB-UniRule"/>
</dbReference>
<keyword evidence="7 10" id="KW-0648">Protein biosynthesis</keyword>
<comment type="catalytic activity">
    <reaction evidence="9 10">
        <text>tRNA(Pro) + L-proline + ATP = L-prolyl-tRNA(Pro) + AMP + diphosphate</text>
        <dbReference type="Rhea" id="RHEA:14305"/>
        <dbReference type="Rhea" id="RHEA-COMP:9700"/>
        <dbReference type="Rhea" id="RHEA-COMP:9702"/>
        <dbReference type="ChEBI" id="CHEBI:30616"/>
        <dbReference type="ChEBI" id="CHEBI:33019"/>
        <dbReference type="ChEBI" id="CHEBI:60039"/>
        <dbReference type="ChEBI" id="CHEBI:78442"/>
        <dbReference type="ChEBI" id="CHEBI:78532"/>
        <dbReference type="ChEBI" id="CHEBI:456215"/>
        <dbReference type="EC" id="6.1.1.15"/>
    </reaction>
</comment>
<dbReference type="GO" id="GO:0002161">
    <property type="term" value="F:aminoacyl-tRNA deacylase activity"/>
    <property type="evidence" value="ECO:0007669"/>
    <property type="project" value="InterPro"/>
</dbReference>
<dbReference type="PANTHER" id="PTHR42753">
    <property type="entry name" value="MITOCHONDRIAL RIBOSOME PROTEIN L39/PROLYL-TRNA LIGASE FAMILY MEMBER"/>
    <property type="match status" value="1"/>
</dbReference>
<dbReference type="PRINTS" id="PR01046">
    <property type="entry name" value="TRNASYNTHPRO"/>
</dbReference>
<accession>A0A1W1V661</accession>
<dbReference type="Gene3D" id="3.40.50.800">
    <property type="entry name" value="Anticodon-binding domain"/>
    <property type="match status" value="1"/>
</dbReference>
<dbReference type="InterPro" id="IPR044140">
    <property type="entry name" value="ProRS_anticodon_short"/>
</dbReference>
<gene>
    <name evidence="10" type="primary">proS</name>
    <name evidence="12" type="ORF">SAMN00790413_00167</name>
</gene>
<evidence type="ECO:0000256" key="8">
    <source>
        <dbReference type="ARBA" id="ARBA00023146"/>
    </source>
</evidence>
<comment type="domain">
    <text evidence="10">Consists of three domains: the N-terminal catalytic domain, the editing domain and the C-terminal anticodon-binding domain.</text>
</comment>
<evidence type="ECO:0000256" key="5">
    <source>
        <dbReference type="ARBA" id="ARBA00022741"/>
    </source>
</evidence>
<evidence type="ECO:0000256" key="1">
    <source>
        <dbReference type="ARBA" id="ARBA00004496"/>
    </source>
</evidence>
<dbReference type="Pfam" id="PF04073">
    <property type="entry name" value="tRNA_edit"/>
    <property type="match status" value="1"/>
</dbReference>
<dbReference type="InterPro" id="IPR036621">
    <property type="entry name" value="Anticodon-bd_dom_sf"/>
</dbReference>
<dbReference type="Pfam" id="PF00587">
    <property type="entry name" value="tRNA-synt_2b"/>
    <property type="match status" value="1"/>
</dbReference>
<dbReference type="AlphaFoldDB" id="A0A1W1V661"/>
<evidence type="ECO:0000259" key="11">
    <source>
        <dbReference type="PROSITE" id="PS50862"/>
    </source>
</evidence>
<evidence type="ECO:0000256" key="2">
    <source>
        <dbReference type="ARBA" id="ARBA00011738"/>
    </source>
</evidence>
<comment type="subcellular location">
    <subcellularLocation>
        <location evidence="1 10">Cytoplasm</location>
    </subcellularLocation>
</comment>
<dbReference type="InterPro" id="IPR023717">
    <property type="entry name" value="Pro-tRNA-Synthase_IIa_type1"/>
</dbReference>
<dbReference type="InterPro" id="IPR050062">
    <property type="entry name" value="Pro-tRNA_synthetase"/>
</dbReference>
<dbReference type="PROSITE" id="PS50862">
    <property type="entry name" value="AA_TRNA_LIGASE_II"/>
    <property type="match status" value="1"/>
</dbReference>
<dbReference type="GO" id="GO:0005829">
    <property type="term" value="C:cytosol"/>
    <property type="evidence" value="ECO:0007669"/>
    <property type="project" value="TreeGrafter"/>
</dbReference>
<protein>
    <recommendedName>
        <fullName evidence="10">Proline--tRNA ligase</fullName>
        <ecNumber evidence="10">6.1.1.15</ecNumber>
    </recommendedName>
    <alternativeName>
        <fullName evidence="10">Prolyl-tRNA synthetase</fullName>
        <shortName evidence="10">ProRS</shortName>
    </alternativeName>
</protein>
<dbReference type="CDD" id="cd00861">
    <property type="entry name" value="ProRS_anticodon_short"/>
    <property type="match status" value="1"/>
</dbReference>
<dbReference type="InterPro" id="IPR004154">
    <property type="entry name" value="Anticodon-bd"/>
</dbReference>
<dbReference type="NCBIfam" id="TIGR00409">
    <property type="entry name" value="proS_fam_II"/>
    <property type="match status" value="1"/>
</dbReference>
<dbReference type="SUPFAM" id="SSF55826">
    <property type="entry name" value="YbaK/ProRS associated domain"/>
    <property type="match status" value="1"/>
</dbReference>
<evidence type="ECO:0000313" key="12">
    <source>
        <dbReference type="EMBL" id="SMB88766.1"/>
    </source>
</evidence>
<dbReference type="InterPro" id="IPR045864">
    <property type="entry name" value="aa-tRNA-synth_II/BPL/LPL"/>
</dbReference>
<dbReference type="HAMAP" id="MF_01569">
    <property type="entry name" value="Pro_tRNA_synth_type1"/>
    <property type="match status" value="1"/>
</dbReference>
<dbReference type="InterPro" id="IPR006195">
    <property type="entry name" value="aa-tRNA-synth_II"/>
</dbReference>
<feature type="domain" description="Aminoacyl-transfer RNA synthetases class-II family profile" evidence="11">
    <location>
        <begin position="45"/>
        <end position="494"/>
    </location>
</feature>
<keyword evidence="8 10" id="KW-0030">Aminoacyl-tRNA synthetase</keyword>
<dbReference type="OrthoDB" id="9809052at2"/>
<keyword evidence="6 10" id="KW-0067">ATP-binding</keyword>
<dbReference type="GO" id="GO:0004827">
    <property type="term" value="F:proline-tRNA ligase activity"/>
    <property type="evidence" value="ECO:0007669"/>
    <property type="project" value="UniProtKB-UniRule"/>
</dbReference>
<dbReference type="Proteomes" id="UP000192582">
    <property type="component" value="Unassembled WGS sequence"/>
</dbReference>
<dbReference type="EMBL" id="FWWU01000009">
    <property type="protein sequence ID" value="SMB88766.1"/>
    <property type="molecule type" value="Genomic_DNA"/>
</dbReference>
<name>A0A1W1V661_9DEIO</name>
<dbReference type="Pfam" id="PF03129">
    <property type="entry name" value="HGTP_anticodon"/>
    <property type="match status" value="1"/>
</dbReference>
<dbReference type="InterPro" id="IPR004500">
    <property type="entry name" value="Pro-tRNA-synth_IIa_bac-type"/>
</dbReference>
<evidence type="ECO:0000256" key="6">
    <source>
        <dbReference type="ARBA" id="ARBA00022840"/>
    </source>
</evidence>
<dbReference type="GO" id="GO:0006433">
    <property type="term" value="P:prolyl-tRNA aminoacylation"/>
    <property type="evidence" value="ECO:0007669"/>
    <property type="project" value="UniProtKB-UniRule"/>
</dbReference>
<reference evidence="12 13" key="1">
    <citation type="submission" date="2017-04" db="EMBL/GenBank/DDBJ databases">
        <authorList>
            <person name="Afonso C.L."/>
            <person name="Miller P.J."/>
            <person name="Scott M.A."/>
            <person name="Spackman E."/>
            <person name="Goraichik I."/>
            <person name="Dimitrov K.M."/>
            <person name="Suarez D.L."/>
            <person name="Swayne D.E."/>
        </authorList>
    </citation>
    <scope>NUCLEOTIDE SEQUENCE [LARGE SCALE GENOMIC DNA]</scope>
    <source>
        <strain evidence="12 13">KR-140</strain>
    </source>
</reference>
<dbReference type="InterPro" id="IPR002316">
    <property type="entry name" value="Pro-tRNA-ligase_IIa"/>
</dbReference>
<keyword evidence="5 10" id="KW-0547">Nucleotide-binding</keyword>
<evidence type="ECO:0000313" key="13">
    <source>
        <dbReference type="Proteomes" id="UP000192582"/>
    </source>
</evidence>
<dbReference type="RefSeq" id="WP_084047888.1">
    <property type="nucleotide sequence ID" value="NZ_FWWU01000009.1"/>
</dbReference>
<comment type="subunit">
    <text evidence="2 10">Homodimer.</text>
</comment>
<proteinExistence type="inferred from homology"/>
<evidence type="ECO:0000256" key="7">
    <source>
        <dbReference type="ARBA" id="ARBA00022917"/>
    </source>
</evidence>
<evidence type="ECO:0000256" key="9">
    <source>
        <dbReference type="ARBA" id="ARBA00047671"/>
    </source>
</evidence>
<dbReference type="InterPro" id="IPR036754">
    <property type="entry name" value="YbaK/aa-tRNA-synt-asso_dom_sf"/>
</dbReference>
<dbReference type="EC" id="6.1.1.15" evidence="10"/>
<comment type="function">
    <text evidence="10">Catalyzes the attachment of proline to tRNA(Pro) in a two-step reaction: proline is first activated by ATP to form Pro-AMP and then transferred to the acceptor end of tRNA(Pro). As ProRS can inadvertently accommodate and process non-cognate amino acids such as alanine and cysteine, to avoid such errors it has two additional distinct editing activities against alanine. One activity is designated as 'pretransfer' editing and involves the tRNA(Pro)-independent hydrolysis of activated Ala-AMP. The other activity is designated 'posttransfer' editing and involves deacylation of mischarged Ala-tRNA(Pro). The misacylated Cys-tRNA(Pro) is not edited by ProRS.</text>
</comment>
<evidence type="ECO:0000256" key="4">
    <source>
        <dbReference type="ARBA" id="ARBA00022598"/>
    </source>
</evidence>
<dbReference type="SUPFAM" id="SSF55681">
    <property type="entry name" value="Class II aaRS and biotin synthetases"/>
    <property type="match status" value="1"/>
</dbReference>
<dbReference type="InterPro" id="IPR002314">
    <property type="entry name" value="aa-tRNA-synt_IIb"/>
</dbReference>
<evidence type="ECO:0000256" key="3">
    <source>
        <dbReference type="ARBA" id="ARBA00022490"/>
    </source>
</evidence>
<dbReference type="STRING" id="695939.SAMN00790413_00167"/>
<organism evidence="12 13">
    <name type="scientific">Deinococcus hopiensis KR-140</name>
    <dbReference type="NCBI Taxonomy" id="695939"/>
    <lineage>
        <taxon>Bacteria</taxon>
        <taxon>Thermotogati</taxon>
        <taxon>Deinococcota</taxon>
        <taxon>Deinococci</taxon>
        <taxon>Deinococcales</taxon>
        <taxon>Deinococcaceae</taxon>
        <taxon>Deinococcus</taxon>
    </lineage>
</organism>
<dbReference type="NCBIfam" id="NF006625">
    <property type="entry name" value="PRK09194.1"/>
    <property type="match status" value="1"/>
</dbReference>
<evidence type="ECO:0000256" key="10">
    <source>
        <dbReference type="HAMAP-Rule" id="MF_01569"/>
    </source>
</evidence>
<keyword evidence="13" id="KW-1185">Reference proteome</keyword>
<dbReference type="SUPFAM" id="SSF52954">
    <property type="entry name" value="Class II aaRS ABD-related"/>
    <property type="match status" value="1"/>
</dbReference>
<dbReference type="InterPro" id="IPR007214">
    <property type="entry name" value="YbaK/aa-tRNA-synth-assoc-dom"/>
</dbReference>
<comment type="similarity">
    <text evidence="10">Belongs to the class-II aminoacyl-tRNA synthetase family. ProS type 1 subfamily.</text>
</comment>
<keyword evidence="4 10" id="KW-0436">Ligase</keyword>
<dbReference type="Gene3D" id="3.30.930.10">
    <property type="entry name" value="Bira Bifunctional Protein, Domain 2"/>
    <property type="match status" value="2"/>
</dbReference>
<keyword evidence="3 10" id="KW-0963">Cytoplasm</keyword>
<dbReference type="PANTHER" id="PTHR42753:SF2">
    <property type="entry name" value="PROLINE--TRNA LIGASE"/>
    <property type="match status" value="1"/>
</dbReference>